<reference evidence="4 5" key="1">
    <citation type="journal article" date="2023" name="Elife">
        <title>Identification of key yeast species and microbe-microbe interactions impacting larval growth of Drosophila in the wild.</title>
        <authorList>
            <person name="Mure A."/>
            <person name="Sugiura Y."/>
            <person name="Maeda R."/>
            <person name="Honda K."/>
            <person name="Sakurai N."/>
            <person name="Takahashi Y."/>
            <person name="Watada M."/>
            <person name="Katoh T."/>
            <person name="Gotoh A."/>
            <person name="Gotoh Y."/>
            <person name="Taniguchi I."/>
            <person name="Nakamura K."/>
            <person name="Hayashi T."/>
            <person name="Katayama T."/>
            <person name="Uemura T."/>
            <person name="Hattori Y."/>
        </authorList>
    </citation>
    <scope>NUCLEOTIDE SEQUENCE [LARGE SCALE GENOMIC DNA]</scope>
    <source>
        <strain evidence="4 5">PK-24</strain>
    </source>
</reference>
<keyword evidence="5" id="KW-1185">Reference proteome</keyword>
<evidence type="ECO:0000259" key="3">
    <source>
        <dbReference type="PROSITE" id="PS50235"/>
    </source>
</evidence>
<dbReference type="Pfam" id="PF00443">
    <property type="entry name" value="UCH"/>
    <property type="match status" value="1"/>
</dbReference>
<comment type="similarity">
    <text evidence="1">Belongs to the peptidase C19 family.</text>
</comment>
<keyword evidence="1" id="KW-0833">Ubl conjugation pathway</keyword>
<organism evidence="4 5">
    <name type="scientific">Pichia kluyveri</name>
    <name type="common">Yeast</name>
    <dbReference type="NCBI Taxonomy" id="36015"/>
    <lineage>
        <taxon>Eukaryota</taxon>
        <taxon>Fungi</taxon>
        <taxon>Dikarya</taxon>
        <taxon>Ascomycota</taxon>
        <taxon>Saccharomycotina</taxon>
        <taxon>Pichiomycetes</taxon>
        <taxon>Pichiales</taxon>
        <taxon>Pichiaceae</taxon>
        <taxon>Pichia</taxon>
    </lineage>
</organism>
<dbReference type="AlphaFoldDB" id="A0AAV5R1P6"/>
<evidence type="ECO:0000256" key="2">
    <source>
        <dbReference type="SAM" id="Phobius"/>
    </source>
</evidence>
<dbReference type="GO" id="GO:0005829">
    <property type="term" value="C:cytosol"/>
    <property type="evidence" value="ECO:0007669"/>
    <property type="project" value="TreeGrafter"/>
</dbReference>
<dbReference type="PROSITE" id="PS50235">
    <property type="entry name" value="USP_3"/>
    <property type="match status" value="1"/>
</dbReference>
<dbReference type="PROSITE" id="PS00973">
    <property type="entry name" value="USP_2"/>
    <property type="match status" value="1"/>
</dbReference>
<dbReference type="SUPFAM" id="SSF54001">
    <property type="entry name" value="Cysteine proteinases"/>
    <property type="match status" value="1"/>
</dbReference>
<comment type="caution">
    <text evidence="4">The sequence shown here is derived from an EMBL/GenBank/DDBJ whole genome shotgun (WGS) entry which is preliminary data.</text>
</comment>
<dbReference type="GO" id="GO:0005634">
    <property type="term" value="C:nucleus"/>
    <property type="evidence" value="ECO:0007669"/>
    <property type="project" value="TreeGrafter"/>
</dbReference>
<keyword evidence="2" id="KW-0812">Transmembrane</keyword>
<keyword evidence="2" id="KW-0472">Membrane</keyword>
<dbReference type="GO" id="GO:0016579">
    <property type="term" value="P:protein deubiquitination"/>
    <property type="evidence" value="ECO:0007669"/>
    <property type="project" value="InterPro"/>
</dbReference>
<comment type="catalytic activity">
    <reaction evidence="1">
        <text>Thiol-dependent hydrolysis of ester, thioester, amide, peptide and isopeptide bonds formed by the C-terminal Gly of ubiquitin (a 76-residue protein attached to proteins as an intracellular targeting signal).</text>
        <dbReference type="EC" id="3.4.19.12"/>
    </reaction>
</comment>
<keyword evidence="1 4" id="KW-0645">Protease</keyword>
<gene>
    <name evidence="4" type="ORF">DAPK24_019150</name>
</gene>
<keyword evidence="1" id="KW-0788">Thiol protease</keyword>
<name>A0AAV5R1P6_PICKL</name>
<dbReference type="InterPro" id="IPR018200">
    <property type="entry name" value="USP_CS"/>
</dbReference>
<feature type="domain" description="USP" evidence="3">
    <location>
        <begin position="87"/>
        <end position="492"/>
    </location>
</feature>
<dbReference type="Proteomes" id="UP001378960">
    <property type="component" value="Unassembled WGS sequence"/>
</dbReference>
<dbReference type="GO" id="GO:0006508">
    <property type="term" value="P:proteolysis"/>
    <property type="evidence" value="ECO:0007669"/>
    <property type="project" value="UniProtKB-KW"/>
</dbReference>
<keyword evidence="1" id="KW-0378">Hydrolase</keyword>
<dbReference type="PANTHER" id="PTHR24006">
    <property type="entry name" value="UBIQUITIN CARBOXYL-TERMINAL HYDROLASE"/>
    <property type="match status" value="1"/>
</dbReference>
<evidence type="ECO:0000256" key="1">
    <source>
        <dbReference type="RuleBase" id="RU366025"/>
    </source>
</evidence>
<dbReference type="GO" id="GO:0004843">
    <property type="term" value="F:cysteine-type deubiquitinase activity"/>
    <property type="evidence" value="ECO:0007669"/>
    <property type="project" value="UniProtKB-UniRule"/>
</dbReference>
<dbReference type="Gene3D" id="3.90.70.10">
    <property type="entry name" value="Cysteine proteinases"/>
    <property type="match status" value="1"/>
</dbReference>
<evidence type="ECO:0000313" key="4">
    <source>
        <dbReference type="EMBL" id="GMM45340.1"/>
    </source>
</evidence>
<keyword evidence="2" id="KW-1133">Transmembrane helix</keyword>
<dbReference type="InterPro" id="IPR038765">
    <property type="entry name" value="Papain-like_cys_pep_sf"/>
</dbReference>
<dbReference type="PROSITE" id="PS00972">
    <property type="entry name" value="USP_1"/>
    <property type="match status" value="1"/>
</dbReference>
<dbReference type="EC" id="3.4.19.12" evidence="1"/>
<sequence length="494" mass="57525">MGILDNLIGLIRTEPIKESSWIDYIKYNIVWFIRKAKIYSYRNRKNPWVLGSIFSLILASYVVIPTITNKNADTQIKRSKRPDKYTTGFINTGNDCFANSTIQSLVPLYELNKYFEEMLMFKIPEIAIKYPMPLHLSMMNLLNRLQSTIHSPETLSVWDFLHLLENIHLGKISRSQHDAHELFAIILETLEDEYNRFFSFMSKLTDDEKKELGKIPHFPFSSAMETKLQCFSCKGISKPVKIPTMTLELMVPQTQSSTTLMDIIERERNEVIEDYSCFVCITKFIVFNTDKLKLINDEQREFIQILKESLMSGELRINDDLRENDTYKSILFNNETLLGQLKKSTVVRKNTFIETPEIIPIHLSRSMYSDTQSWKNACNVSISEILEFPTTLSSSSHVKYRLKSVIRHQGSHSSGHYECYRRKPQYLKINEDEYVNDIPEIGKSKSITKGKKLGSVLNKPFWRISDAKISEVSTDYILNDGKAVYMLFYERLYS</sequence>
<proteinExistence type="inferred from homology"/>
<protein>
    <recommendedName>
        <fullName evidence="1">Ubiquitin carboxyl-terminal hydrolase</fullName>
        <ecNumber evidence="1">3.4.19.12</ecNumber>
    </recommendedName>
</protein>
<dbReference type="InterPro" id="IPR050164">
    <property type="entry name" value="Peptidase_C19"/>
</dbReference>
<dbReference type="InterPro" id="IPR001394">
    <property type="entry name" value="Peptidase_C19_UCH"/>
</dbReference>
<dbReference type="EMBL" id="BTGB01000002">
    <property type="protein sequence ID" value="GMM45340.1"/>
    <property type="molecule type" value="Genomic_DNA"/>
</dbReference>
<dbReference type="InterPro" id="IPR028889">
    <property type="entry name" value="USP"/>
</dbReference>
<feature type="transmembrane region" description="Helical" evidence="2">
    <location>
        <begin position="47"/>
        <end position="67"/>
    </location>
</feature>
<evidence type="ECO:0000313" key="5">
    <source>
        <dbReference type="Proteomes" id="UP001378960"/>
    </source>
</evidence>
<dbReference type="CDD" id="cd02662">
    <property type="entry name" value="Peptidase_C19F"/>
    <property type="match status" value="1"/>
</dbReference>
<accession>A0AAV5R1P6</accession>